<proteinExistence type="predicted"/>
<reference evidence="1" key="1">
    <citation type="submission" date="2021-01" db="EMBL/GenBank/DDBJ databases">
        <authorList>
            <person name="Corre E."/>
            <person name="Pelletier E."/>
            <person name="Niang G."/>
            <person name="Scheremetjew M."/>
            <person name="Finn R."/>
            <person name="Kale V."/>
            <person name="Holt S."/>
            <person name="Cochrane G."/>
            <person name="Meng A."/>
            <person name="Brown T."/>
            <person name="Cohen L."/>
        </authorList>
    </citation>
    <scope>NUCLEOTIDE SEQUENCE</scope>
    <source>
        <strain evidence="1">Pbaha01</strain>
    </source>
</reference>
<dbReference type="EMBL" id="HBEG01014299">
    <property type="protein sequence ID" value="CAD8353376.1"/>
    <property type="molecule type" value="Transcribed_RNA"/>
</dbReference>
<sequence length="244" mass="25952">MREWGMHIVEGNGRLFANFEMPTNENPVPQIRMCVSSASSPSAVAKSRPKRDVKEGTSNVIVGLAKWDNLPGLSFGATSSERYQFLGLTDFGWRWTLQPIPENAAFLFTLRVLDSNGLNGELAWVGASAAAAGPARAAISGIVGKARAAATEALSPPFGRHTVAPVTESQVEAVEDLLHVLSQRPAAPVEELPVKRGEGSAAGPTFVQEFTWCTPGWELLSGQGPKPLWTFVPEAPAPAPLAAL</sequence>
<accession>A0A7S0FDZ5</accession>
<evidence type="ECO:0000313" key="1">
    <source>
        <dbReference type="EMBL" id="CAD8353376.1"/>
    </source>
</evidence>
<protein>
    <submittedName>
        <fullName evidence="1">Uncharacterized protein</fullName>
    </submittedName>
</protein>
<gene>
    <name evidence="1" type="ORF">PBAH0796_LOCUS8743</name>
</gene>
<organism evidence="1">
    <name type="scientific">Pyrodinium bahamense</name>
    <dbReference type="NCBI Taxonomy" id="73915"/>
    <lineage>
        <taxon>Eukaryota</taxon>
        <taxon>Sar</taxon>
        <taxon>Alveolata</taxon>
        <taxon>Dinophyceae</taxon>
        <taxon>Gonyaulacales</taxon>
        <taxon>Pyrocystaceae</taxon>
        <taxon>Pyrodinium</taxon>
    </lineage>
</organism>
<dbReference type="AlphaFoldDB" id="A0A7S0FDZ5"/>
<name>A0A7S0FDZ5_9DINO</name>